<dbReference type="EMBL" id="JBEPLO010000042">
    <property type="protein sequence ID" value="MET3559251.1"/>
    <property type="molecule type" value="Genomic_DNA"/>
</dbReference>
<comment type="catalytic activity">
    <reaction evidence="1">
        <text>ATP + protein L-histidine = ADP + protein N-phospho-L-histidine.</text>
        <dbReference type="EC" id="2.7.13.3"/>
    </reaction>
</comment>
<gene>
    <name evidence="9" type="ORF">ABID29_002401</name>
</gene>
<dbReference type="CDD" id="cd16917">
    <property type="entry name" value="HATPase_UhpB-NarQ-NarX-like"/>
    <property type="match status" value="1"/>
</dbReference>
<feature type="transmembrane region" description="Helical" evidence="6">
    <location>
        <begin position="131"/>
        <end position="148"/>
    </location>
</feature>
<dbReference type="RefSeq" id="WP_354366328.1">
    <property type="nucleotide sequence ID" value="NZ_JBEPLO010000042.1"/>
</dbReference>
<proteinExistence type="predicted"/>
<evidence type="ECO:0000256" key="4">
    <source>
        <dbReference type="ARBA" id="ARBA00022777"/>
    </source>
</evidence>
<name>A0ABV2FL48_9STRE</name>
<feature type="transmembrane region" description="Helical" evidence="6">
    <location>
        <begin position="64"/>
        <end position="94"/>
    </location>
</feature>
<comment type="caution">
    <text evidence="9">The sequence shown here is derived from an EMBL/GenBank/DDBJ whole genome shotgun (WGS) entry which is preliminary data.</text>
</comment>
<evidence type="ECO:0000313" key="10">
    <source>
        <dbReference type="Proteomes" id="UP001549122"/>
    </source>
</evidence>
<dbReference type="InterPro" id="IPR050482">
    <property type="entry name" value="Sensor_HK_TwoCompSys"/>
</dbReference>
<keyword evidence="3 9" id="KW-0808">Transferase</keyword>
<evidence type="ECO:0000259" key="8">
    <source>
        <dbReference type="Pfam" id="PF07730"/>
    </source>
</evidence>
<dbReference type="InterPro" id="IPR036890">
    <property type="entry name" value="HATPase_C_sf"/>
</dbReference>
<organism evidence="9 10">
    <name type="scientific">Streptococcus rupicaprae</name>
    <dbReference type="NCBI Taxonomy" id="759619"/>
    <lineage>
        <taxon>Bacteria</taxon>
        <taxon>Bacillati</taxon>
        <taxon>Bacillota</taxon>
        <taxon>Bacilli</taxon>
        <taxon>Lactobacillales</taxon>
        <taxon>Streptococcaceae</taxon>
        <taxon>Streptococcus</taxon>
    </lineage>
</organism>
<protein>
    <recommendedName>
        <fullName evidence="2">histidine kinase</fullName>
        <ecNumber evidence="2">2.7.13.3</ecNumber>
    </recommendedName>
</protein>
<feature type="transmembrane region" description="Helical" evidence="6">
    <location>
        <begin position="36"/>
        <end position="52"/>
    </location>
</feature>
<evidence type="ECO:0000256" key="2">
    <source>
        <dbReference type="ARBA" id="ARBA00012438"/>
    </source>
</evidence>
<dbReference type="Pfam" id="PF07730">
    <property type="entry name" value="HisKA_3"/>
    <property type="match status" value="1"/>
</dbReference>
<dbReference type="PANTHER" id="PTHR24421:SF63">
    <property type="entry name" value="SENSOR HISTIDINE KINASE DESK"/>
    <property type="match status" value="1"/>
</dbReference>
<keyword evidence="4 9" id="KW-0418">Kinase</keyword>
<dbReference type="InterPro" id="IPR003594">
    <property type="entry name" value="HATPase_dom"/>
</dbReference>
<feature type="transmembrane region" description="Helical" evidence="6">
    <location>
        <begin position="12"/>
        <end position="30"/>
    </location>
</feature>
<keyword evidence="6" id="KW-0472">Membrane</keyword>
<dbReference type="PANTHER" id="PTHR24421">
    <property type="entry name" value="NITRATE/NITRITE SENSOR PROTEIN NARX-RELATED"/>
    <property type="match status" value="1"/>
</dbReference>
<dbReference type="SUPFAM" id="SSF55874">
    <property type="entry name" value="ATPase domain of HSP90 chaperone/DNA topoisomerase II/histidine kinase"/>
    <property type="match status" value="1"/>
</dbReference>
<evidence type="ECO:0000256" key="3">
    <source>
        <dbReference type="ARBA" id="ARBA00022679"/>
    </source>
</evidence>
<keyword evidence="10" id="KW-1185">Reference proteome</keyword>
<keyword evidence="5" id="KW-0902">Two-component regulatory system</keyword>
<dbReference type="EC" id="2.7.13.3" evidence="2"/>
<reference evidence="9 10" key="1">
    <citation type="submission" date="2024-06" db="EMBL/GenBank/DDBJ databases">
        <title>Genomic Encyclopedia of Type Strains, Phase IV (KMG-IV): sequencing the most valuable type-strain genomes for metagenomic binning, comparative biology and taxonomic classification.</title>
        <authorList>
            <person name="Goeker M."/>
        </authorList>
    </citation>
    <scope>NUCLEOTIDE SEQUENCE [LARGE SCALE GENOMIC DNA]</scope>
    <source>
        <strain evidence="9 10">DSM 28303</strain>
    </source>
</reference>
<dbReference type="GO" id="GO:0004673">
    <property type="term" value="F:protein histidine kinase activity"/>
    <property type="evidence" value="ECO:0007669"/>
    <property type="project" value="UniProtKB-EC"/>
</dbReference>
<feature type="domain" description="Histidine kinase/HSP90-like ATPase" evidence="7">
    <location>
        <begin position="279"/>
        <end position="358"/>
    </location>
</feature>
<dbReference type="Pfam" id="PF02518">
    <property type="entry name" value="HATPase_c"/>
    <property type="match status" value="1"/>
</dbReference>
<dbReference type="Gene3D" id="1.20.5.1930">
    <property type="match status" value="1"/>
</dbReference>
<evidence type="ECO:0000256" key="6">
    <source>
        <dbReference type="SAM" id="Phobius"/>
    </source>
</evidence>
<dbReference type="Gene3D" id="3.30.565.10">
    <property type="entry name" value="Histidine kinase-like ATPase, C-terminal domain"/>
    <property type="match status" value="1"/>
</dbReference>
<dbReference type="Proteomes" id="UP001549122">
    <property type="component" value="Unassembled WGS sequence"/>
</dbReference>
<accession>A0ABV2FL48</accession>
<keyword evidence="6" id="KW-1133">Transmembrane helix</keyword>
<evidence type="ECO:0000256" key="5">
    <source>
        <dbReference type="ARBA" id="ARBA00023012"/>
    </source>
</evidence>
<sequence length="365" mass="41973">MFRSFKQTDPLYYVGLVFLIFPLGGIAWFGYPMWTLGPSILFGFAYMAIIHIKNDYPKIIAFLWFYLLGYIVWMSCFIEGSMMWFLFFLVNLLVWRFGDSLKSYRFISFMLGIIIVTIVGFIRSTSTFNKVYFFLIAIFILAMFYTQYQSQVEEEMKQELYKQNETINLLAAENERNRIGRDLHDTLGHTFAMLSVKTELALKQLDKENLTAVQKELQDINQISKTSMKEVRELINNLKFRTVTEELSAIQEMFALSGVTLTIANDLITDQLSPVIQSTMTMILRELATNIIKHAGASSCQIQLYREKGLVIEVIDDGCGFAHLTGQELHSIRERLQLVKGTVEIVSQSQPTHIRVTLEEGSTSL</sequence>
<evidence type="ECO:0000256" key="1">
    <source>
        <dbReference type="ARBA" id="ARBA00000085"/>
    </source>
</evidence>
<dbReference type="InterPro" id="IPR011712">
    <property type="entry name" value="Sig_transdc_His_kin_sub3_dim/P"/>
</dbReference>
<feature type="domain" description="Signal transduction histidine kinase subgroup 3 dimerisation and phosphoacceptor" evidence="8">
    <location>
        <begin position="175"/>
        <end position="239"/>
    </location>
</feature>
<evidence type="ECO:0000313" key="9">
    <source>
        <dbReference type="EMBL" id="MET3559251.1"/>
    </source>
</evidence>
<keyword evidence="6" id="KW-0812">Transmembrane</keyword>
<evidence type="ECO:0000259" key="7">
    <source>
        <dbReference type="Pfam" id="PF02518"/>
    </source>
</evidence>
<feature type="transmembrane region" description="Helical" evidence="6">
    <location>
        <begin position="106"/>
        <end position="124"/>
    </location>
</feature>